<dbReference type="PRINTS" id="PR00633">
    <property type="entry name" value="RCCNDNSATION"/>
</dbReference>
<protein>
    <submittedName>
        <fullName evidence="6">Uncharacterized protein</fullName>
    </submittedName>
</protein>
<dbReference type="Gene3D" id="2.130.10.30">
    <property type="entry name" value="Regulator of chromosome condensation 1/beta-lactamase-inhibitor protein II"/>
    <property type="match status" value="2"/>
</dbReference>
<dbReference type="SUPFAM" id="SSF50985">
    <property type="entry name" value="RCC1/BLIP-II"/>
    <property type="match status" value="2"/>
</dbReference>
<feature type="repeat" description="RCC1" evidence="2">
    <location>
        <begin position="424"/>
        <end position="476"/>
    </location>
</feature>
<dbReference type="PROSITE" id="PS00626">
    <property type="entry name" value="RCC1_2"/>
    <property type="match status" value="1"/>
</dbReference>
<keyword evidence="1" id="KW-0677">Repeat</keyword>
<dbReference type="CDD" id="cd00201">
    <property type="entry name" value="WW"/>
    <property type="match status" value="1"/>
</dbReference>
<evidence type="ECO:0000259" key="4">
    <source>
        <dbReference type="PROSITE" id="PS50003"/>
    </source>
</evidence>
<dbReference type="Pfam" id="PF00397">
    <property type="entry name" value="WW"/>
    <property type="match status" value="1"/>
</dbReference>
<dbReference type="SUPFAM" id="SSF50729">
    <property type="entry name" value="PH domain-like"/>
    <property type="match status" value="2"/>
</dbReference>
<feature type="repeat" description="RCC1" evidence="2">
    <location>
        <begin position="596"/>
        <end position="652"/>
    </location>
</feature>
<evidence type="ECO:0000256" key="3">
    <source>
        <dbReference type="SAM" id="MobiDB-lite"/>
    </source>
</evidence>
<sequence length="872" mass="96511">MSLINNKIIREGLMRKAPSAKKKDEVRAGKWQERWFVLKKTTLYYYKQKGNTRPKGEIDLRAAHIECADSKTRKEFTIRIAQASQVFNYLQCSSQAEKEQWLDDIREAAGYKATKVEVERVQANEYYASFGVLKQGRDGNLRRVVLIPDEKKQLVHVAFEQQFVKRYSTGIIRKAVGTKEVTVSNFYEVRLVLCPDPRLPHDLKEKIFYVATRDESLSCATLLNNFCQGDRLKIQDLSNNAPKHKGFLEMQGLADRAWVRLWAVLVEKRCLLYNSPEDSIPVWVVWIAGKPTCEGRCGIQYRDPQQVWNFRFEDTKERDDWAAAFEEISRSFEEALTDQLKNLDVEKTPRMKTQRNTEVVSSSKKILDSTATYVVTFGHGRNGQLGNASTQTTSFPQLTRLLSDKHIRDVAAGDTFCCAVTRHGQCYAWGTGKEGELGLGQSALKKNYPCLVVSLRSTSVVAVSCGSHHVLGLTGNGQVFAWGSGEYGQLGHGGNSNCYKPKIIGFFRDLEVGKSDEGAVVVQISAGGNHSGAVIQGNTHAFTWGSNDEGQLGLGGSTPDKCIYIPKAVPTFSDGRKKCSSVSCGERTTGFLTVEGELFMCGANKSGQLGLGDRHNRNEPWPVDSKAFGSGTLAQVRQVACGAHHTLCVAGGQLYAWGLKGMNGLPGTTDMPGKPLGEATFISASGSHSAYIDDKFNLKAFGGGNEYGEWGILEGTEVKGMAEVNLHPSLDVLQVKCGTNFTIAMMEGKRPDNIYREKQTDRNAAEEFANRKAGELLQQLQNDAVQKPGTGDSNPVLNVGMPKNEKLVVGSSKPEPESPIPAPPEPKKQGVWKEVMDPKSGKPYYYHTITRQTRWKRPTDGLPIVKKHMPKS</sequence>
<evidence type="ECO:0000256" key="2">
    <source>
        <dbReference type="PROSITE-ProRule" id="PRU00235"/>
    </source>
</evidence>
<dbReference type="InterPro" id="IPR011993">
    <property type="entry name" value="PH-like_dom_sf"/>
</dbReference>
<feature type="region of interest" description="Disordered" evidence="3">
    <location>
        <begin position="807"/>
        <end position="832"/>
    </location>
</feature>
<dbReference type="Gene3D" id="2.20.70.10">
    <property type="match status" value="1"/>
</dbReference>
<dbReference type="InterPro" id="IPR001202">
    <property type="entry name" value="WW_dom"/>
</dbReference>
<gene>
    <name evidence="6" type="ORF">LGLO00237_LOCUS7480</name>
</gene>
<dbReference type="InterPro" id="IPR051210">
    <property type="entry name" value="Ub_ligase/GEF_domain"/>
</dbReference>
<evidence type="ECO:0000259" key="5">
    <source>
        <dbReference type="PROSITE" id="PS50020"/>
    </source>
</evidence>
<dbReference type="SMART" id="SM00456">
    <property type="entry name" value="WW"/>
    <property type="match status" value="1"/>
</dbReference>
<dbReference type="PROSITE" id="PS50003">
    <property type="entry name" value="PH_DOMAIN"/>
    <property type="match status" value="1"/>
</dbReference>
<dbReference type="PROSITE" id="PS50012">
    <property type="entry name" value="RCC1_3"/>
    <property type="match status" value="5"/>
</dbReference>
<feature type="repeat" description="RCC1" evidence="2">
    <location>
        <begin position="539"/>
        <end position="595"/>
    </location>
</feature>
<name>A0A7S3YLJ7_9EUKA</name>
<dbReference type="Gene3D" id="2.30.29.30">
    <property type="entry name" value="Pleckstrin-homology domain (PH domain)/Phosphotyrosine-binding domain (PTB)"/>
    <property type="match status" value="2"/>
</dbReference>
<dbReference type="InterPro" id="IPR001849">
    <property type="entry name" value="PH_domain"/>
</dbReference>
<feature type="repeat" description="RCC1" evidence="2">
    <location>
        <begin position="477"/>
        <end position="537"/>
    </location>
</feature>
<feature type="repeat" description="RCC1" evidence="2">
    <location>
        <begin position="372"/>
        <end position="423"/>
    </location>
</feature>
<dbReference type="SMART" id="SM00233">
    <property type="entry name" value="PH"/>
    <property type="match status" value="2"/>
</dbReference>
<dbReference type="PROSITE" id="PS50020">
    <property type="entry name" value="WW_DOMAIN_2"/>
    <property type="match status" value="1"/>
</dbReference>
<accession>A0A7S3YLJ7</accession>
<dbReference type="Pfam" id="PF25390">
    <property type="entry name" value="WD40_RLD"/>
    <property type="match status" value="1"/>
</dbReference>
<dbReference type="PANTHER" id="PTHR22870">
    <property type="entry name" value="REGULATOR OF CHROMOSOME CONDENSATION"/>
    <property type="match status" value="1"/>
</dbReference>
<dbReference type="InterPro" id="IPR036020">
    <property type="entry name" value="WW_dom_sf"/>
</dbReference>
<proteinExistence type="predicted"/>
<dbReference type="Pfam" id="PF00169">
    <property type="entry name" value="PH"/>
    <property type="match status" value="1"/>
</dbReference>
<dbReference type="InterPro" id="IPR058923">
    <property type="entry name" value="RCC1-like_dom"/>
</dbReference>
<feature type="domain" description="WW" evidence="5">
    <location>
        <begin position="832"/>
        <end position="860"/>
    </location>
</feature>
<dbReference type="PANTHER" id="PTHR22870:SF408">
    <property type="entry name" value="OS09G0560450 PROTEIN"/>
    <property type="match status" value="1"/>
</dbReference>
<reference evidence="6" key="1">
    <citation type="submission" date="2021-01" db="EMBL/GenBank/DDBJ databases">
        <authorList>
            <person name="Corre E."/>
            <person name="Pelletier E."/>
            <person name="Niang G."/>
            <person name="Scheremetjew M."/>
            <person name="Finn R."/>
            <person name="Kale V."/>
            <person name="Holt S."/>
            <person name="Cochrane G."/>
            <person name="Meng A."/>
            <person name="Brown T."/>
            <person name="Cohen L."/>
        </authorList>
    </citation>
    <scope>NUCLEOTIDE SEQUENCE</scope>
    <source>
        <strain evidence="6">CCCM811</strain>
    </source>
</reference>
<dbReference type="InterPro" id="IPR000408">
    <property type="entry name" value="Reg_chr_condens"/>
</dbReference>
<feature type="domain" description="PH" evidence="4">
    <location>
        <begin position="7"/>
        <end position="110"/>
    </location>
</feature>
<dbReference type="AlphaFoldDB" id="A0A7S3YLJ7"/>
<dbReference type="SUPFAM" id="SSF51045">
    <property type="entry name" value="WW domain"/>
    <property type="match status" value="1"/>
</dbReference>
<dbReference type="EMBL" id="HBIV01009919">
    <property type="protein sequence ID" value="CAE0655397.1"/>
    <property type="molecule type" value="Transcribed_RNA"/>
</dbReference>
<dbReference type="InterPro" id="IPR009091">
    <property type="entry name" value="RCC1/BLIP-II"/>
</dbReference>
<organism evidence="6">
    <name type="scientific">Lotharella globosa</name>
    <dbReference type="NCBI Taxonomy" id="91324"/>
    <lineage>
        <taxon>Eukaryota</taxon>
        <taxon>Sar</taxon>
        <taxon>Rhizaria</taxon>
        <taxon>Cercozoa</taxon>
        <taxon>Chlorarachniophyceae</taxon>
        <taxon>Lotharella</taxon>
    </lineage>
</organism>
<evidence type="ECO:0000313" key="6">
    <source>
        <dbReference type="EMBL" id="CAE0655397.1"/>
    </source>
</evidence>
<dbReference type="PROSITE" id="PS01159">
    <property type="entry name" value="WW_DOMAIN_1"/>
    <property type="match status" value="1"/>
</dbReference>
<evidence type="ECO:0000256" key="1">
    <source>
        <dbReference type="ARBA" id="ARBA00022737"/>
    </source>
</evidence>